<sequence>MAGIGVYFPFVVLPFFFSLLILTDGDTGASLQLRVRGWGMGFGVVGFYFDHYITFSEWGTGLPGLLS</sequence>
<organism evidence="1 2">
    <name type="scientific">Chaetomium tenue</name>
    <dbReference type="NCBI Taxonomy" id="1854479"/>
    <lineage>
        <taxon>Eukaryota</taxon>
        <taxon>Fungi</taxon>
        <taxon>Dikarya</taxon>
        <taxon>Ascomycota</taxon>
        <taxon>Pezizomycotina</taxon>
        <taxon>Sordariomycetes</taxon>
        <taxon>Sordariomycetidae</taxon>
        <taxon>Sordariales</taxon>
        <taxon>Chaetomiaceae</taxon>
        <taxon>Chaetomium</taxon>
    </lineage>
</organism>
<keyword evidence="2" id="KW-1185">Reference proteome</keyword>
<proteinExistence type="predicted"/>
<evidence type="ECO:0000313" key="2">
    <source>
        <dbReference type="Proteomes" id="UP000724584"/>
    </source>
</evidence>
<evidence type="ECO:0000313" key="1">
    <source>
        <dbReference type="EMBL" id="KAH6636466.1"/>
    </source>
</evidence>
<dbReference type="EMBL" id="JAGIZQ010000003">
    <property type="protein sequence ID" value="KAH6636466.1"/>
    <property type="molecule type" value="Genomic_DNA"/>
</dbReference>
<protein>
    <submittedName>
        <fullName evidence="1">Uncharacterized protein</fullName>
    </submittedName>
</protein>
<gene>
    <name evidence="1" type="ORF">F5144DRAFT_567597</name>
</gene>
<dbReference type="Proteomes" id="UP000724584">
    <property type="component" value="Unassembled WGS sequence"/>
</dbReference>
<accession>A0ACB7PBA9</accession>
<reference evidence="1 2" key="1">
    <citation type="journal article" date="2021" name="Nat. Commun.">
        <title>Genetic determinants of endophytism in the Arabidopsis root mycobiome.</title>
        <authorList>
            <person name="Mesny F."/>
            <person name="Miyauchi S."/>
            <person name="Thiergart T."/>
            <person name="Pickel B."/>
            <person name="Atanasova L."/>
            <person name="Karlsson M."/>
            <person name="Huettel B."/>
            <person name="Barry K.W."/>
            <person name="Haridas S."/>
            <person name="Chen C."/>
            <person name="Bauer D."/>
            <person name="Andreopoulos W."/>
            <person name="Pangilinan J."/>
            <person name="LaButti K."/>
            <person name="Riley R."/>
            <person name="Lipzen A."/>
            <person name="Clum A."/>
            <person name="Drula E."/>
            <person name="Henrissat B."/>
            <person name="Kohler A."/>
            <person name="Grigoriev I.V."/>
            <person name="Martin F.M."/>
            <person name="Hacquard S."/>
        </authorList>
    </citation>
    <scope>NUCLEOTIDE SEQUENCE [LARGE SCALE GENOMIC DNA]</scope>
    <source>
        <strain evidence="1 2">MPI-SDFR-AT-0079</strain>
    </source>
</reference>
<comment type="caution">
    <text evidence="1">The sequence shown here is derived from an EMBL/GenBank/DDBJ whole genome shotgun (WGS) entry which is preliminary data.</text>
</comment>
<name>A0ACB7PBA9_9PEZI</name>